<keyword evidence="2" id="KW-1185">Reference proteome</keyword>
<evidence type="ECO:0000313" key="2">
    <source>
        <dbReference type="Proteomes" id="UP000297245"/>
    </source>
</evidence>
<protein>
    <submittedName>
        <fullName evidence="1">Uncharacterized protein</fullName>
    </submittedName>
</protein>
<dbReference type="Proteomes" id="UP000297245">
    <property type="component" value="Unassembled WGS sequence"/>
</dbReference>
<accession>A0A4S8LJW4</accession>
<dbReference type="AlphaFoldDB" id="A0A4S8LJW4"/>
<organism evidence="1 2">
    <name type="scientific">Dendrothele bispora (strain CBS 962.96)</name>
    <dbReference type="NCBI Taxonomy" id="1314807"/>
    <lineage>
        <taxon>Eukaryota</taxon>
        <taxon>Fungi</taxon>
        <taxon>Dikarya</taxon>
        <taxon>Basidiomycota</taxon>
        <taxon>Agaricomycotina</taxon>
        <taxon>Agaricomycetes</taxon>
        <taxon>Agaricomycetidae</taxon>
        <taxon>Agaricales</taxon>
        <taxon>Agaricales incertae sedis</taxon>
        <taxon>Dendrothele</taxon>
    </lineage>
</organism>
<sequence length="307" mass="34139">MTIAIETMQSQLSSHTMSCFPRICEDIRPADKKSTYYIDKLYPKYILPVGSEVVPLELLPGHTTTWSTTSSLERQDTSYDSVQPLHFPPLSLDADNGLDLELNRSSTSSTFSLGNPILTPYPRELSIDSVDGPSDVEYKCIDTTDDVLVHGSPLKVNYAYWYSKGSSKLRKPLPPTNRDQGLPAPYALVHENTGIPNSHGSFQIFVNLKPFSDPSNWKEMTLDWATLAMAGTMGSDGAIGTTTRLPTQPDLSLSFIFTGNPPNLGIKVCWINEGRRQNIIKSWKENLTRNNFKASNTLWLYGVPSTD</sequence>
<name>A0A4S8LJW4_DENBC</name>
<dbReference type="EMBL" id="ML179389">
    <property type="protein sequence ID" value="THU88938.1"/>
    <property type="molecule type" value="Genomic_DNA"/>
</dbReference>
<evidence type="ECO:0000313" key="1">
    <source>
        <dbReference type="EMBL" id="THU88938.1"/>
    </source>
</evidence>
<proteinExistence type="predicted"/>
<reference evidence="1 2" key="1">
    <citation type="journal article" date="2019" name="Nat. Ecol. Evol.">
        <title>Megaphylogeny resolves global patterns of mushroom evolution.</title>
        <authorList>
            <person name="Varga T."/>
            <person name="Krizsan K."/>
            <person name="Foldi C."/>
            <person name="Dima B."/>
            <person name="Sanchez-Garcia M."/>
            <person name="Sanchez-Ramirez S."/>
            <person name="Szollosi G.J."/>
            <person name="Szarkandi J.G."/>
            <person name="Papp V."/>
            <person name="Albert L."/>
            <person name="Andreopoulos W."/>
            <person name="Angelini C."/>
            <person name="Antonin V."/>
            <person name="Barry K.W."/>
            <person name="Bougher N.L."/>
            <person name="Buchanan P."/>
            <person name="Buyck B."/>
            <person name="Bense V."/>
            <person name="Catcheside P."/>
            <person name="Chovatia M."/>
            <person name="Cooper J."/>
            <person name="Damon W."/>
            <person name="Desjardin D."/>
            <person name="Finy P."/>
            <person name="Geml J."/>
            <person name="Haridas S."/>
            <person name="Hughes K."/>
            <person name="Justo A."/>
            <person name="Karasinski D."/>
            <person name="Kautmanova I."/>
            <person name="Kiss B."/>
            <person name="Kocsube S."/>
            <person name="Kotiranta H."/>
            <person name="LaButti K.M."/>
            <person name="Lechner B.E."/>
            <person name="Liimatainen K."/>
            <person name="Lipzen A."/>
            <person name="Lukacs Z."/>
            <person name="Mihaltcheva S."/>
            <person name="Morgado L.N."/>
            <person name="Niskanen T."/>
            <person name="Noordeloos M.E."/>
            <person name="Ohm R.A."/>
            <person name="Ortiz-Santana B."/>
            <person name="Ovrebo C."/>
            <person name="Racz N."/>
            <person name="Riley R."/>
            <person name="Savchenko A."/>
            <person name="Shiryaev A."/>
            <person name="Soop K."/>
            <person name="Spirin V."/>
            <person name="Szebenyi C."/>
            <person name="Tomsovsky M."/>
            <person name="Tulloss R.E."/>
            <person name="Uehling J."/>
            <person name="Grigoriev I.V."/>
            <person name="Vagvolgyi C."/>
            <person name="Papp T."/>
            <person name="Martin F.M."/>
            <person name="Miettinen O."/>
            <person name="Hibbett D.S."/>
            <person name="Nagy L.G."/>
        </authorList>
    </citation>
    <scope>NUCLEOTIDE SEQUENCE [LARGE SCALE GENOMIC DNA]</scope>
    <source>
        <strain evidence="1 2">CBS 962.96</strain>
    </source>
</reference>
<gene>
    <name evidence="1" type="ORF">K435DRAFT_865821</name>
</gene>